<dbReference type="AlphaFoldDB" id="A0A6M3LR57"/>
<reference evidence="1" key="1">
    <citation type="submission" date="2020-03" db="EMBL/GenBank/DDBJ databases">
        <title>The deep terrestrial virosphere.</title>
        <authorList>
            <person name="Holmfeldt K."/>
            <person name="Nilsson E."/>
            <person name="Simone D."/>
            <person name="Lopez-Fernandez M."/>
            <person name="Wu X."/>
            <person name="de Brujin I."/>
            <person name="Lundin D."/>
            <person name="Andersson A."/>
            <person name="Bertilsson S."/>
            <person name="Dopson M."/>
        </authorList>
    </citation>
    <scope>NUCLEOTIDE SEQUENCE</scope>
    <source>
        <strain evidence="1">MM415B06454</strain>
    </source>
</reference>
<name>A0A6M3LR57_9ZZZZ</name>
<organism evidence="1">
    <name type="scientific">viral metagenome</name>
    <dbReference type="NCBI Taxonomy" id="1070528"/>
    <lineage>
        <taxon>unclassified sequences</taxon>
        <taxon>metagenomes</taxon>
        <taxon>organismal metagenomes</taxon>
    </lineage>
</organism>
<dbReference type="EMBL" id="MT143477">
    <property type="protein sequence ID" value="QJA97253.1"/>
    <property type="molecule type" value="Genomic_DNA"/>
</dbReference>
<proteinExistence type="predicted"/>
<accession>A0A6M3LR57</accession>
<evidence type="ECO:0000313" key="1">
    <source>
        <dbReference type="EMBL" id="QJA97253.1"/>
    </source>
</evidence>
<sequence length="94" mass="10716">MDKSNLTDYERGLCAELEGKITVAWYKLCKECGLELGENDEDNLYFMVFQAGACLGGSINNKMWMSRLDQFIQTTIGLGLHEELNQSDREIDDE</sequence>
<protein>
    <submittedName>
        <fullName evidence="1">Uncharacterized protein</fullName>
    </submittedName>
</protein>
<gene>
    <name evidence="1" type="ORF">MM415B06454_0003</name>
</gene>